<dbReference type="AlphaFoldDB" id="A0A645HB50"/>
<accession>A0A645HB50</accession>
<proteinExistence type="predicted"/>
<dbReference type="EMBL" id="VSSQ01090298">
    <property type="protein sequence ID" value="MPN36258.1"/>
    <property type="molecule type" value="Genomic_DNA"/>
</dbReference>
<sequence>MTSGLDGVERLSFLQVVVLSSDIHFGVLNIGVGSSRTLVRAGYLFDEKMSREEIAYESHDFPEAEEGFYGDHWWRVLFNYDNAGKVESIAYTISPN</sequence>
<protein>
    <submittedName>
        <fullName evidence="1">Uncharacterized protein</fullName>
    </submittedName>
</protein>
<evidence type="ECO:0000313" key="1">
    <source>
        <dbReference type="EMBL" id="MPN36258.1"/>
    </source>
</evidence>
<name>A0A645HB50_9ZZZZ</name>
<comment type="caution">
    <text evidence="1">The sequence shown here is derived from an EMBL/GenBank/DDBJ whole genome shotgun (WGS) entry which is preliminary data.</text>
</comment>
<reference evidence="1" key="1">
    <citation type="submission" date="2019-08" db="EMBL/GenBank/DDBJ databases">
        <authorList>
            <person name="Kucharzyk K."/>
            <person name="Murdoch R.W."/>
            <person name="Higgins S."/>
            <person name="Loffler F."/>
        </authorList>
    </citation>
    <scope>NUCLEOTIDE SEQUENCE</scope>
</reference>
<gene>
    <name evidence="1" type="ORF">SDC9_183767</name>
</gene>
<organism evidence="1">
    <name type="scientific">bioreactor metagenome</name>
    <dbReference type="NCBI Taxonomy" id="1076179"/>
    <lineage>
        <taxon>unclassified sequences</taxon>
        <taxon>metagenomes</taxon>
        <taxon>ecological metagenomes</taxon>
    </lineage>
</organism>